<feature type="transmembrane region" description="Helical" evidence="1">
    <location>
        <begin position="7"/>
        <end position="27"/>
    </location>
</feature>
<feature type="transmembrane region" description="Helical" evidence="1">
    <location>
        <begin position="39"/>
        <end position="57"/>
    </location>
</feature>
<name>A0A934TPM6_9BURK</name>
<proteinExistence type="predicted"/>
<dbReference type="GO" id="GO:0009103">
    <property type="term" value="P:lipopolysaccharide biosynthetic process"/>
    <property type="evidence" value="ECO:0007669"/>
    <property type="project" value="TreeGrafter"/>
</dbReference>
<keyword evidence="1" id="KW-1133">Transmembrane helix</keyword>
<evidence type="ECO:0000256" key="1">
    <source>
        <dbReference type="SAM" id="Phobius"/>
    </source>
</evidence>
<dbReference type="InterPro" id="IPR050879">
    <property type="entry name" value="Acyltransferase_3"/>
</dbReference>
<reference evidence="3" key="1">
    <citation type="journal article" date="2012" name="J. Microbiol. Biotechnol.">
        <title>Ramlibacter ginsenosidimutans sp. nov., with ginsenoside-converting activity.</title>
        <authorList>
            <person name="Wang L."/>
            <person name="An D.S."/>
            <person name="Kim S.G."/>
            <person name="Jin F.X."/>
            <person name="Kim S.C."/>
            <person name="Lee S.T."/>
            <person name="Im W.T."/>
        </authorList>
    </citation>
    <scope>NUCLEOTIDE SEQUENCE</scope>
    <source>
        <strain evidence="3">KACC 17527</strain>
    </source>
</reference>
<feature type="transmembrane region" description="Helical" evidence="1">
    <location>
        <begin position="221"/>
        <end position="238"/>
    </location>
</feature>
<dbReference type="Pfam" id="PF01757">
    <property type="entry name" value="Acyl_transf_3"/>
    <property type="match status" value="1"/>
</dbReference>
<dbReference type="AlphaFoldDB" id="A0A934TPM6"/>
<keyword evidence="4" id="KW-1185">Reference proteome</keyword>
<dbReference type="PANTHER" id="PTHR23028:SF53">
    <property type="entry name" value="ACYL_TRANSF_3 DOMAIN-CONTAINING PROTEIN"/>
    <property type="match status" value="1"/>
</dbReference>
<dbReference type="Proteomes" id="UP000630528">
    <property type="component" value="Unassembled WGS sequence"/>
</dbReference>
<dbReference type="InterPro" id="IPR002656">
    <property type="entry name" value="Acyl_transf_3_dom"/>
</dbReference>
<feature type="transmembrane region" description="Helical" evidence="1">
    <location>
        <begin position="292"/>
        <end position="315"/>
    </location>
</feature>
<feature type="transmembrane region" description="Helical" evidence="1">
    <location>
        <begin position="321"/>
        <end position="339"/>
    </location>
</feature>
<dbReference type="PANTHER" id="PTHR23028">
    <property type="entry name" value="ACETYLTRANSFERASE"/>
    <property type="match status" value="1"/>
</dbReference>
<feature type="transmembrane region" description="Helical" evidence="1">
    <location>
        <begin position="69"/>
        <end position="90"/>
    </location>
</feature>
<feature type="transmembrane region" description="Helical" evidence="1">
    <location>
        <begin position="186"/>
        <end position="209"/>
    </location>
</feature>
<dbReference type="RefSeq" id="WP_201166524.1">
    <property type="nucleotide sequence ID" value="NZ_JAEPWM010000001.1"/>
</dbReference>
<comment type="caution">
    <text evidence="3">The sequence shown here is derived from an EMBL/GenBank/DDBJ whole genome shotgun (WGS) entry which is preliminary data.</text>
</comment>
<evidence type="ECO:0000259" key="2">
    <source>
        <dbReference type="Pfam" id="PF01757"/>
    </source>
</evidence>
<organism evidence="3 4">
    <name type="scientific">Ramlibacter ginsenosidimutans</name>
    <dbReference type="NCBI Taxonomy" id="502333"/>
    <lineage>
        <taxon>Bacteria</taxon>
        <taxon>Pseudomonadati</taxon>
        <taxon>Pseudomonadota</taxon>
        <taxon>Betaproteobacteria</taxon>
        <taxon>Burkholderiales</taxon>
        <taxon>Comamonadaceae</taxon>
        <taxon>Ramlibacter</taxon>
    </lineage>
</organism>
<keyword evidence="3" id="KW-0808">Transferase</keyword>
<evidence type="ECO:0000313" key="3">
    <source>
        <dbReference type="EMBL" id="MBK6005172.1"/>
    </source>
</evidence>
<dbReference type="GO" id="GO:0016747">
    <property type="term" value="F:acyltransferase activity, transferring groups other than amino-acyl groups"/>
    <property type="evidence" value="ECO:0007669"/>
    <property type="project" value="InterPro"/>
</dbReference>
<keyword evidence="1" id="KW-0472">Membrane</keyword>
<dbReference type="GO" id="GO:0016020">
    <property type="term" value="C:membrane"/>
    <property type="evidence" value="ECO:0007669"/>
    <property type="project" value="TreeGrafter"/>
</dbReference>
<reference evidence="3" key="2">
    <citation type="submission" date="2021-01" db="EMBL/GenBank/DDBJ databases">
        <authorList>
            <person name="Kang M."/>
        </authorList>
    </citation>
    <scope>NUCLEOTIDE SEQUENCE</scope>
    <source>
        <strain evidence="3">KACC 17527</strain>
    </source>
</reference>
<accession>A0A934TPM6</accession>
<evidence type="ECO:0000313" key="4">
    <source>
        <dbReference type="Proteomes" id="UP000630528"/>
    </source>
</evidence>
<gene>
    <name evidence="3" type="ORF">JJB11_03630</name>
</gene>
<sequence length="364" mass="40263">MRFEALTFLRFIAAAVVVLFHFGRAPLGLSGFLVAGPEMVTFFFVLSGFVMGVSTFNKNVDKTLYWWSRAARILPVYWIAIAFMVATSRWRGEPVEYESLLLNLTLLQAWSPRHALTINAPGWSLSVEAFFYLTFPLLVLQIRKVSISPKILMLSALMLWLITQVALTTVLELGDYKGWTSLSHGLVYYLPISHYCSFMLGLAGSQIVLERRRVLGSDFTSILAIGCASALVLAITNNEAAISSYVNVQFAYGSSLLAPIFLLLIVAVASATPTVSRMLSSRPLVLLGECSFSLYILQFPVYLLSTAFVAAPLRLGPVSGFLSYFVLLIAVSLVSFVCFERPVNTFLRGLFFYSFRSAKGRVAA</sequence>
<feature type="domain" description="Acyltransferase 3" evidence="2">
    <location>
        <begin position="5"/>
        <end position="334"/>
    </location>
</feature>
<protein>
    <submittedName>
        <fullName evidence="3">Acyltransferase</fullName>
    </submittedName>
</protein>
<dbReference type="EMBL" id="JAEPWM010000001">
    <property type="protein sequence ID" value="MBK6005172.1"/>
    <property type="molecule type" value="Genomic_DNA"/>
</dbReference>
<keyword evidence="1" id="KW-0812">Transmembrane</keyword>
<feature type="transmembrane region" description="Helical" evidence="1">
    <location>
        <begin position="151"/>
        <end position="174"/>
    </location>
</feature>
<keyword evidence="3" id="KW-0012">Acyltransferase</keyword>
<feature type="transmembrane region" description="Helical" evidence="1">
    <location>
        <begin position="120"/>
        <end position="139"/>
    </location>
</feature>
<feature type="transmembrane region" description="Helical" evidence="1">
    <location>
        <begin position="250"/>
        <end position="271"/>
    </location>
</feature>